<name>A0A241XSN4_PSEAI</name>
<organism evidence="1 2">
    <name type="scientific">Pseudomonas aeruginosa</name>
    <dbReference type="NCBI Taxonomy" id="287"/>
    <lineage>
        <taxon>Bacteria</taxon>
        <taxon>Pseudomonadati</taxon>
        <taxon>Pseudomonadota</taxon>
        <taxon>Gammaproteobacteria</taxon>
        <taxon>Pseudomonadales</taxon>
        <taxon>Pseudomonadaceae</taxon>
        <taxon>Pseudomonas</taxon>
    </lineage>
</organism>
<evidence type="ECO:0000313" key="1">
    <source>
        <dbReference type="EMBL" id="OTI63430.1"/>
    </source>
</evidence>
<dbReference type="Proteomes" id="UP000194857">
    <property type="component" value="Unassembled WGS sequence"/>
</dbReference>
<sequence length="73" mass="7902">MANKDNGNTPCKHCGSQDQSWHTHNVVRGPVQDGRLKVGEVECQFVLGCNRCSETLAVLSADRVASMMNAALD</sequence>
<comment type="caution">
    <text evidence="1">The sequence shown here is derived from an EMBL/GenBank/DDBJ whole genome shotgun (WGS) entry which is preliminary data.</text>
</comment>
<accession>A0A241XSN4</accession>
<protein>
    <submittedName>
        <fullName evidence="1">Uncharacterized protein</fullName>
    </submittedName>
</protein>
<evidence type="ECO:0000313" key="2">
    <source>
        <dbReference type="Proteomes" id="UP000194857"/>
    </source>
</evidence>
<proteinExistence type="predicted"/>
<gene>
    <name evidence="1" type="ORF">CAZ10_10540</name>
</gene>
<reference evidence="1 2" key="1">
    <citation type="submission" date="2017-05" db="EMBL/GenBank/DDBJ databases">
        <authorList>
            <person name="Song R."/>
            <person name="Chenine A.L."/>
            <person name="Ruprecht R.M."/>
        </authorList>
    </citation>
    <scope>NUCLEOTIDE SEQUENCE [LARGE SCALE GENOMIC DNA]</scope>
    <source>
        <strain evidence="1 2">S567_C10_BS</strain>
    </source>
</reference>
<dbReference type="AlphaFoldDB" id="A0A241XSN4"/>
<dbReference type="EMBL" id="NFFZ01000004">
    <property type="protein sequence ID" value="OTI63430.1"/>
    <property type="molecule type" value="Genomic_DNA"/>
</dbReference>